<dbReference type="Pfam" id="PF04536">
    <property type="entry name" value="TPM_phosphatase"/>
    <property type="match status" value="1"/>
</dbReference>
<dbReference type="InterPro" id="IPR007621">
    <property type="entry name" value="TPM_dom"/>
</dbReference>
<evidence type="ECO:0000313" key="3">
    <source>
        <dbReference type="Proteomes" id="UP000823889"/>
    </source>
</evidence>
<proteinExistence type="predicted"/>
<reference evidence="2" key="2">
    <citation type="submission" date="2021-04" db="EMBL/GenBank/DDBJ databases">
        <authorList>
            <person name="Gilroy R."/>
        </authorList>
    </citation>
    <scope>NUCLEOTIDE SEQUENCE</scope>
    <source>
        <strain evidence="2">9264</strain>
    </source>
</reference>
<dbReference type="Proteomes" id="UP000823889">
    <property type="component" value="Unassembled WGS sequence"/>
</dbReference>
<dbReference type="PANTHER" id="PTHR30373:SF8">
    <property type="entry name" value="BLL7265 PROTEIN"/>
    <property type="match status" value="1"/>
</dbReference>
<dbReference type="PANTHER" id="PTHR30373">
    <property type="entry name" value="UPF0603 PROTEIN YGCG"/>
    <property type="match status" value="1"/>
</dbReference>
<organism evidence="2 3">
    <name type="scientific">Candidatus Paenalcaligenes intestinipullorum</name>
    <dbReference type="NCBI Taxonomy" id="2838718"/>
    <lineage>
        <taxon>Bacteria</taxon>
        <taxon>Pseudomonadati</taxon>
        <taxon>Pseudomonadota</taxon>
        <taxon>Betaproteobacteria</taxon>
        <taxon>Burkholderiales</taxon>
        <taxon>Alcaligenaceae</taxon>
        <taxon>Paenalcaligenes</taxon>
    </lineage>
</organism>
<gene>
    <name evidence="2" type="ORF">H9906_07045</name>
</gene>
<accession>A0A9D2RHY2</accession>
<name>A0A9D2RHY2_9BURK</name>
<dbReference type="Gene3D" id="3.10.310.50">
    <property type="match status" value="1"/>
</dbReference>
<comment type="caution">
    <text evidence="2">The sequence shown here is derived from an EMBL/GenBank/DDBJ whole genome shotgun (WGS) entry which is preliminary data.</text>
</comment>
<dbReference type="EMBL" id="DWUQ01000149">
    <property type="protein sequence ID" value="HJD44767.1"/>
    <property type="molecule type" value="Genomic_DNA"/>
</dbReference>
<feature type="domain" description="TPM" evidence="1">
    <location>
        <begin position="24"/>
        <end position="139"/>
    </location>
</feature>
<protein>
    <submittedName>
        <fullName evidence="2">TPM domain-containing protein</fullName>
    </submittedName>
</protein>
<evidence type="ECO:0000313" key="2">
    <source>
        <dbReference type="EMBL" id="HJD44767.1"/>
    </source>
</evidence>
<evidence type="ECO:0000259" key="1">
    <source>
        <dbReference type="Pfam" id="PF04536"/>
    </source>
</evidence>
<dbReference type="AlphaFoldDB" id="A0A9D2RHY2"/>
<reference evidence="2" key="1">
    <citation type="journal article" date="2021" name="PeerJ">
        <title>Extensive microbial diversity within the chicken gut microbiome revealed by metagenomics and culture.</title>
        <authorList>
            <person name="Gilroy R."/>
            <person name="Ravi A."/>
            <person name="Getino M."/>
            <person name="Pursley I."/>
            <person name="Horton D.L."/>
            <person name="Alikhan N.F."/>
            <person name="Baker D."/>
            <person name="Gharbi K."/>
            <person name="Hall N."/>
            <person name="Watson M."/>
            <person name="Adriaenssens E.M."/>
            <person name="Foster-Nyarko E."/>
            <person name="Jarju S."/>
            <person name="Secka A."/>
            <person name="Antonio M."/>
            <person name="Oren A."/>
            <person name="Chaudhuri R.R."/>
            <person name="La Ragione R."/>
            <person name="Hildebrand F."/>
            <person name="Pallen M.J."/>
        </authorList>
    </citation>
    <scope>NUCLEOTIDE SEQUENCE</scope>
    <source>
        <strain evidence="2">9264</strain>
    </source>
</reference>
<sequence length="168" mass="18864">MKQLLSRIIPHPAWRGEALKQQYFHKEVLDFLTERIRRSEVGHSGELVVAIEAVMPDHEPDSRCRALEVFGRLGVWDTPLNSGVLLYLALDQRRIEIVADRGINATEHVWQDICAKLQVAFGRNQYSEGLLQAVDDIEAVLREQAPPLVPAPSAQASTNHLPDAPVFL</sequence>